<gene>
    <name evidence="1" type="ORF">DSO57_1011490</name>
</gene>
<organism evidence="1 2">
    <name type="scientific">Entomophthora muscae</name>
    <dbReference type="NCBI Taxonomy" id="34485"/>
    <lineage>
        <taxon>Eukaryota</taxon>
        <taxon>Fungi</taxon>
        <taxon>Fungi incertae sedis</taxon>
        <taxon>Zoopagomycota</taxon>
        <taxon>Entomophthoromycotina</taxon>
        <taxon>Entomophthoromycetes</taxon>
        <taxon>Entomophthorales</taxon>
        <taxon>Entomophthoraceae</taxon>
        <taxon>Entomophthora</taxon>
    </lineage>
</organism>
<proteinExistence type="predicted"/>
<comment type="caution">
    <text evidence="1">The sequence shown here is derived from an EMBL/GenBank/DDBJ whole genome shotgun (WGS) entry which is preliminary data.</text>
</comment>
<protein>
    <submittedName>
        <fullName evidence="1">Uncharacterized protein</fullName>
    </submittedName>
</protein>
<accession>A0ACC2RXI6</accession>
<sequence>MGSFYPEDITESEFTSWTGSLSTDEAKLARSFYTVIRRDPTSKKLFYRPYAEEYADLLKPVADLLKEASLLVEDPSLSKFLASRSKSFLDQSYLDSDLDWLNISKNSSLEVTCGPYEVYTDDLLSLKSSFEMYVHARDFDASSQLDKFTSSIKFVEEHLPIPDKYRNKDLKSTPIVVVNQIFSSGDVAVPMTAAYNLPNDEEAIAKGGSKLVIIKNVQEGKFQNVLEPISSLVIDPSQQKYVRFEAFFTHILLHEVAHSNGPHFTCNPEFEPQPIRNVLQELHSAMEEAKADITGLFAAELLTQDKTICDISMEEFWVTYLASAFRSIRFGIHEAHGRGQALQLNYLLDKEGFVVDPLTSHFRVQFDKIGQAVKDLTEAIMVLQGDGVKSKVQEFVDTYATIRPPTAKALALLENVPIDINPKYELH</sequence>
<name>A0ACC2RXI6_9FUNG</name>
<reference evidence="1" key="1">
    <citation type="submission" date="2022-04" db="EMBL/GenBank/DDBJ databases">
        <title>Genome of the entomopathogenic fungus Entomophthora muscae.</title>
        <authorList>
            <person name="Elya C."/>
            <person name="Lovett B.R."/>
            <person name="Lee E."/>
            <person name="Macias A.M."/>
            <person name="Hajek A.E."/>
            <person name="De Bivort B.L."/>
            <person name="Kasson M.T."/>
            <person name="De Fine Licht H.H."/>
            <person name="Stajich J.E."/>
        </authorList>
    </citation>
    <scope>NUCLEOTIDE SEQUENCE</scope>
    <source>
        <strain evidence="1">Berkeley</strain>
    </source>
</reference>
<dbReference type="EMBL" id="QTSX02006429">
    <property type="protein sequence ID" value="KAJ9054700.1"/>
    <property type="molecule type" value="Genomic_DNA"/>
</dbReference>
<evidence type="ECO:0000313" key="2">
    <source>
        <dbReference type="Proteomes" id="UP001165960"/>
    </source>
</evidence>
<dbReference type="Proteomes" id="UP001165960">
    <property type="component" value="Unassembled WGS sequence"/>
</dbReference>
<keyword evidence="2" id="KW-1185">Reference proteome</keyword>
<evidence type="ECO:0000313" key="1">
    <source>
        <dbReference type="EMBL" id="KAJ9054700.1"/>
    </source>
</evidence>